<evidence type="ECO:0000256" key="1">
    <source>
        <dbReference type="SAM" id="MobiDB-lite"/>
    </source>
</evidence>
<dbReference type="EMBL" id="PUHY01000005">
    <property type="protein sequence ID" value="PQO37730.1"/>
    <property type="molecule type" value="Genomic_DNA"/>
</dbReference>
<accession>A0A2S8G086</accession>
<name>A0A2S8G086_9BACT</name>
<comment type="caution">
    <text evidence="2">The sequence shown here is derived from an EMBL/GenBank/DDBJ whole genome shotgun (WGS) entry which is preliminary data.</text>
</comment>
<dbReference type="AlphaFoldDB" id="A0A2S8G086"/>
<evidence type="ECO:0000313" key="2">
    <source>
        <dbReference type="EMBL" id="PQO37730.1"/>
    </source>
</evidence>
<dbReference type="InterPro" id="IPR016024">
    <property type="entry name" value="ARM-type_fold"/>
</dbReference>
<evidence type="ECO:0000313" key="3">
    <source>
        <dbReference type="Proteomes" id="UP000238322"/>
    </source>
</evidence>
<proteinExistence type="predicted"/>
<gene>
    <name evidence="2" type="ORF">C5Y83_07240</name>
</gene>
<sequence>MLAWKTNHNLSSRIFGWATSLLLLLGLIVPTYAQEDIEQLGAHLKEATGEELVQKLGANDFDVREAAEAEILTRGEEIVSLVEAACKSPDPEVRIRANDIYRQLSIRLRDERFERFLSMDKKTDLPGWKRFKEQHGDSPANRKLYVEMLRQEWELLVALEDQPHLIDYLFYQRANKMRGNFQFPNQGQGVSEGSAAAMFHAASQKDVRITQPAMEQMRFLMATPQLSGSLQDPENNKPLLSVFDHWLRANIEMGRFTSEMRFVVLATCMREHLPSGVILARKMLDDRSNPLRVEEFTQFNVGIDSDQQMMYAMLALAKLGSREDLKILKPFLDDETAIDAHLGITDRFTTQLRDVALLASIKLMGEEPKDYGFSRLATDPSFLYNVRSIGFLSQEERTAAFEKWEQSRKEETEPKPDESTAETK</sequence>
<dbReference type="Proteomes" id="UP000238322">
    <property type="component" value="Unassembled WGS sequence"/>
</dbReference>
<feature type="region of interest" description="Disordered" evidence="1">
    <location>
        <begin position="402"/>
        <end position="424"/>
    </location>
</feature>
<dbReference type="SUPFAM" id="SSF48371">
    <property type="entry name" value="ARM repeat"/>
    <property type="match status" value="1"/>
</dbReference>
<reference evidence="2 3" key="1">
    <citation type="submission" date="2018-02" db="EMBL/GenBank/DDBJ databases">
        <title>Comparative genomes isolates from brazilian mangrove.</title>
        <authorList>
            <person name="Araujo J.E."/>
            <person name="Taketani R.G."/>
            <person name="Silva M.C.P."/>
            <person name="Loureco M.V."/>
            <person name="Andreote F.D."/>
        </authorList>
    </citation>
    <scope>NUCLEOTIDE SEQUENCE [LARGE SCALE GENOMIC DNA]</scope>
    <source>
        <strain evidence="2 3">Hex-1 MGV</strain>
    </source>
</reference>
<organism evidence="2 3">
    <name type="scientific">Blastopirellula marina</name>
    <dbReference type="NCBI Taxonomy" id="124"/>
    <lineage>
        <taxon>Bacteria</taxon>
        <taxon>Pseudomonadati</taxon>
        <taxon>Planctomycetota</taxon>
        <taxon>Planctomycetia</taxon>
        <taxon>Pirellulales</taxon>
        <taxon>Pirellulaceae</taxon>
        <taxon>Blastopirellula</taxon>
    </lineage>
</organism>
<protein>
    <submittedName>
        <fullName evidence="2">Uncharacterized protein</fullName>
    </submittedName>
</protein>